<proteinExistence type="inferred from homology"/>
<dbReference type="KEGG" id="agi:FSB73_10145"/>
<dbReference type="CDD" id="cd02968">
    <property type="entry name" value="SCO"/>
    <property type="match status" value="1"/>
</dbReference>
<keyword evidence="2" id="KW-0186">Copper</keyword>
<dbReference type="InterPro" id="IPR036249">
    <property type="entry name" value="Thioredoxin-like_sf"/>
</dbReference>
<evidence type="ECO:0000256" key="1">
    <source>
        <dbReference type="ARBA" id="ARBA00010996"/>
    </source>
</evidence>
<protein>
    <submittedName>
        <fullName evidence="5">SCO family protein</fullName>
    </submittedName>
</protein>
<dbReference type="Gene3D" id="3.40.30.10">
    <property type="entry name" value="Glutaredoxin"/>
    <property type="match status" value="1"/>
</dbReference>
<keyword evidence="4" id="KW-0472">Membrane</keyword>
<keyword evidence="6" id="KW-1185">Reference proteome</keyword>
<dbReference type="GO" id="GO:0046872">
    <property type="term" value="F:metal ion binding"/>
    <property type="evidence" value="ECO:0007669"/>
    <property type="project" value="UniProtKB-KW"/>
</dbReference>
<dbReference type="AlphaFoldDB" id="A0A5B8VK98"/>
<evidence type="ECO:0000313" key="6">
    <source>
        <dbReference type="Proteomes" id="UP000321291"/>
    </source>
</evidence>
<dbReference type="EMBL" id="CP042434">
    <property type="protein sequence ID" value="QEC71977.1"/>
    <property type="molecule type" value="Genomic_DNA"/>
</dbReference>
<feature type="transmembrane region" description="Helical" evidence="4">
    <location>
        <begin position="247"/>
        <end position="266"/>
    </location>
</feature>
<dbReference type="PANTHER" id="PTHR12151:SF25">
    <property type="entry name" value="LINALOOL DEHYDRATASE_ISOMERASE DOMAIN-CONTAINING PROTEIN"/>
    <property type="match status" value="1"/>
</dbReference>
<keyword evidence="4" id="KW-1133">Transmembrane helix</keyword>
<dbReference type="SUPFAM" id="SSF52833">
    <property type="entry name" value="Thioredoxin-like"/>
    <property type="match status" value="1"/>
</dbReference>
<feature type="binding site" evidence="2">
    <location>
        <position position="192"/>
    </location>
    <ligand>
        <name>Cu cation</name>
        <dbReference type="ChEBI" id="CHEBI:23378"/>
    </ligand>
</feature>
<reference evidence="5 6" key="1">
    <citation type="journal article" date="2017" name="Int. J. Syst. Evol. Microbiol.">
        <title>Arachidicoccus ginsenosidivorans sp. nov., with ginsenoside-converting activity isolated from ginseng cultivating soil.</title>
        <authorList>
            <person name="Siddiqi M.Z."/>
            <person name="Aslam Z."/>
            <person name="Im W.T."/>
        </authorList>
    </citation>
    <scope>NUCLEOTIDE SEQUENCE [LARGE SCALE GENOMIC DNA]</scope>
    <source>
        <strain evidence="5 6">Gsoil 809</strain>
    </source>
</reference>
<dbReference type="Pfam" id="PF02630">
    <property type="entry name" value="SCO1-SenC"/>
    <property type="match status" value="1"/>
</dbReference>
<feature type="binding site" evidence="2">
    <location>
        <position position="96"/>
    </location>
    <ligand>
        <name>Cu cation</name>
        <dbReference type="ChEBI" id="CHEBI:23378"/>
    </ligand>
</feature>
<name>A0A5B8VK98_9BACT</name>
<gene>
    <name evidence="5" type="ORF">FSB73_10145</name>
</gene>
<keyword evidence="3" id="KW-1015">Disulfide bond</keyword>
<dbReference type="InterPro" id="IPR003782">
    <property type="entry name" value="SCO1/SenC"/>
</dbReference>
<comment type="similarity">
    <text evidence="1">Belongs to the SCO1/2 family.</text>
</comment>
<evidence type="ECO:0000256" key="3">
    <source>
        <dbReference type="PIRSR" id="PIRSR603782-2"/>
    </source>
</evidence>
<keyword evidence="2" id="KW-0479">Metal-binding</keyword>
<dbReference type="RefSeq" id="WP_146781527.1">
    <property type="nucleotide sequence ID" value="NZ_CP042434.1"/>
</dbReference>
<organism evidence="5 6">
    <name type="scientific">Arachidicoccus ginsenosidivorans</name>
    <dbReference type="NCBI Taxonomy" id="496057"/>
    <lineage>
        <taxon>Bacteria</taxon>
        <taxon>Pseudomonadati</taxon>
        <taxon>Bacteroidota</taxon>
        <taxon>Chitinophagia</taxon>
        <taxon>Chitinophagales</taxon>
        <taxon>Chitinophagaceae</taxon>
        <taxon>Arachidicoccus</taxon>
    </lineage>
</organism>
<keyword evidence="4" id="KW-0812">Transmembrane</keyword>
<dbReference type="OrthoDB" id="9811998at2"/>
<accession>A0A5B8VK98</accession>
<dbReference type="PANTHER" id="PTHR12151">
    <property type="entry name" value="ELECTRON TRANSPORT PROTIN SCO1/SENC FAMILY MEMBER"/>
    <property type="match status" value="1"/>
</dbReference>
<evidence type="ECO:0000313" key="5">
    <source>
        <dbReference type="EMBL" id="QEC71977.1"/>
    </source>
</evidence>
<evidence type="ECO:0000256" key="2">
    <source>
        <dbReference type="PIRSR" id="PIRSR603782-1"/>
    </source>
</evidence>
<evidence type="ECO:0000256" key="4">
    <source>
        <dbReference type="SAM" id="Phobius"/>
    </source>
</evidence>
<feature type="disulfide bond" description="Redox-active" evidence="3">
    <location>
        <begin position="92"/>
        <end position="96"/>
    </location>
</feature>
<dbReference type="Proteomes" id="UP000321291">
    <property type="component" value="Chromosome"/>
</dbReference>
<feature type="binding site" evidence="2">
    <location>
        <position position="92"/>
    </location>
    <ligand>
        <name>Cu cation</name>
        <dbReference type="ChEBI" id="CHEBI:23378"/>
    </ligand>
</feature>
<sequence>MSKKALLGIIVALIIPLTGYLILKYASSKNIHMPKHYILDSVVTHEVNGKMERDSIWHTVQNIKLVNQLGDTVHLYDLQGKVIVADFFFTSCGSICPYLTKNMVRLQRSFEKGGDKRGDLLGVNNVQFLSFSIDPLRDSVSRLKAYADKYGVNGDNWWFLTGNRDSIYDFIFHQLRVDKYDNETPIDPNFAHTGRFVLLDRDFGIRGYYNGLDTVSDLPRLAEDIGKLMVERDAKHPAPLPFDPVEMVIALFITIVVIIFIYYGLLKKKKDPVTK</sequence>